<organism evidence="1 2">
    <name type="scientific">Ginsengibacter hankyongi</name>
    <dbReference type="NCBI Taxonomy" id="2607284"/>
    <lineage>
        <taxon>Bacteria</taxon>
        <taxon>Pseudomonadati</taxon>
        <taxon>Bacteroidota</taxon>
        <taxon>Chitinophagia</taxon>
        <taxon>Chitinophagales</taxon>
        <taxon>Chitinophagaceae</taxon>
        <taxon>Ginsengibacter</taxon>
    </lineage>
</organism>
<accession>A0A5J5IE07</accession>
<reference evidence="1 2" key="1">
    <citation type="submission" date="2019-09" db="EMBL/GenBank/DDBJ databases">
        <title>Draft genome sequence of Ginsengibacter sp. BR5-29.</title>
        <authorList>
            <person name="Im W.-T."/>
        </authorList>
    </citation>
    <scope>NUCLEOTIDE SEQUENCE [LARGE SCALE GENOMIC DNA]</scope>
    <source>
        <strain evidence="1 2">BR5-29</strain>
    </source>
</reference>
<dbReference type="RefSeq" id="WP_150416189.1">
    <property type="nucleotide sequence ID" value="NZ_VYQF01000006.1"/>
</dbReference>
<dbReference type="Proteomes" id="UP000326903">
    <property type="component" value="Unassembled WGS sequence"/>
</dbReference>
<dbReference type="EMBL" id="VYQF01000006">
    <property type="protein sequence ID" value="KAA9037261.1"/>
    <property type="molecule type" value="Genomic_DNA"/>
</dbReference>
<comment type="caution">
    <text evidence="1">The sequence shown here is derived from an EMBL/GenBank/DDBJ whole genome shotgun (WGS) entry which is preliminary data.</text>
</comment>
<proteinExistence type="predicted"/>
<protein>
    <submittedName>
        <fullName evidence="1">Uncharacterized protein</fullName>
    </submittedName>
</protein>
<evidence type="ECO:0000313" key="1">
    <source>
        <dbReference type="EMBL" id="KAA9037261.1"/>
    </source>
</evidence>
<evidence type="ECO:0000313" key="2">
    <source>
        <dbReference type="Proteomes" id="UP000326903"/>
    </source>
</evidence>
<keyword evidence="2" id="KW-1185">Reference proteome</keyword>
<sequence>MKRVIIILNALLLVGHLAKSQGCIIVRNVSGLGQYNVTSKSFSMANWQVSINNRYFKAYRDYKGKVDLKTPPRNQNVIESFSMDLAVTRLLPHGWSLDLGFPISANSRTSNAEHGGPNTTRHTTSAFGMGDLQFTALKWLLKPSENRRGNIQLGFGIKFPTGDFKKQGYFYRNDTTRVLSILNPSIELGDGGTGIIAELNTYYFLNSKKNISLYGNFYYLANPTDVNGTQYTMGKPETAANILLGAYDVSVIDVFSIRAGLNYDVKNWSFSAGIRDEGAPVYDLIGKSDGIRRSGYTFSAEPGVIYKFKSVSIYSYVPFLLSHKVKQSALDKIITKETGVYTSSPGGSGDYQIFIGAQFQL</sequence>
<gene>
    <name evidence="1" type="ORF">FW778_17695</name>
</gene>
<name>A0A5J5IE07_9BACT</name>
<dbReference type="AlphaFoldDB" id="A0A5J5IE07"/>